<evidence type="ECO:0000259" key="2">
    <source>
        <dbReference type="Pfam" id="PF20152"/>
    </source>
</evidence>
<proteinExistence type="predicted"/>
<reference evidence="3" key="1">
    <citation type="submission" date="2022-07" db="EMBL/GenBank/DDBJ databases">
        <title>Genome Sequence of Leucocoprinus birnbaumii.</title>
        <authorList>
            <person name="Buettner E."/>
        </authorList>
    </citation>
    <scope>NUCLEOTIDE SEQUENCE</scope>
    <source>
        <strain evidence="3">VT141</strain>
    </source>
</reference>
<protein>
    <recommendedName>
        <fullName evidence="2">DUF6534 domain-containing protein</fullName>
    </recommendedName>
</protein>
<name>A0AAD5YYX5_9AGAR</name>
<evidence type="ECO:0000313" key="3">
    <source>
        <dbReference type="EMBL" id="KAJ3577036.1"/>
    </source>
</evidence>
<gene>
    <name evidence="3" type="ORF">NP233_g46</name>
</gene>
<dbReference type="Pfam" id="PF20152">
    <property type="entry name" value="DUF6534"/>
    <property type="match status" value="1"/>
</dbReference>
<feature type="transmembrane region" description="Helical" evidence="1">
    <location>
        <begin position="119"/>
        <end position="138"/>
    </location>
</feature>
<feature type="transmembrane region" description="Helical" evidence="1">
    <location>
        <begin position="12"/>
        <end position="36"/>
    </location>
</feature>
<dbReference type="Proteomes" id="UP001213000">
    <property type="component" value="Unassembled WGS sequence"/>
</dbReference>
<feature type="domain" description="DUF6534" evidence="2">
    <location>
        <begin position="191"/>
        <end position="278"/>
    </location>
</feature>
<dbReference type="AlphaFoldDB" id="A0AAD5YYX5"/>
<evidence type="ECO:0000256" key="1">
    <source>
        <dbReference type="SAM" id="Phobius"/>
    </source>
</evidence>
<keyword evidence="1" id="KW-1133">Transmembrane helix</keyword>
<dbReference type="PANTHER" id="PTHR40465:SF1">
    <property type="entry name" value="DUF6534 DOMAIN-CONTAINING PROTEIN"/>
    <property type="match status" value="1"/>
</dbReference>
<feature type="transmembrane region" description="Helical" evidence="1">
    <location>
        <begin position="225"/>
        <end position="249"/>
    </location>
</feature>
<accession>A0AAD5YYX5</accession>
<dbReference type="PANTHER" id="PTHR40465">
    <property type="entry name" value="CHROMOSOME 1, WHOLE GENOME SHOTGUN SEQUENCE"/>
    <property type="match status" value="1"/>
</dbReference>
<keyword evidence="1" id="KW-0472">Membrane</keyword>
<comment type="caution">
    <text evidence="3">The sequence shown here is derived from an EMBL/GenBank/DDBJ whole genome shotgun (WGS) entry which is preliminary data.</text>
</comment>
<evidence type="ECO:0000313" key="4">
    <source>
        <dbReference type="Proteomes" id="UP001213000"/>
    </source>
</evidence>
<feature type="transmembrane region" description="Helical" evidence="1">
    <location>
        <begin position="75"/>
        <end position="99"/>
    </location>
</feature>
<feature type="transmembrane region" description="Helical" evidence="1">
    <location>
        <begin position="186"/>
        <end position="204"/>
    </location>
</feature>
<keyword evidence="4" id="KW-1185">Reference proteome</keyword>
<dbReference type="InterPro" id="IPR045339">
    <property type="entry name" value="DUF6534"/>
</dbReference>
<organism evidence="3 4">
    <name type="scientific">Leucocoprinus birnbaumii</name>
    <dbReference type="NCBI Taxonomy" id="56174"/>
    <lineage>
        <taxon>Eukaryota</taxon>
        <taxon>Fungi</taxon>
        <taxon>Dikarya</taxon>
        <taxon>Basidiomycota</taxon>
        <taxon>Agaricomycotina</taxon>
        <taxon>Agaricomycetes</taxon>
        <taxon>Agaricomycetidae</taxon>
        <taxon>Agaricales</taxon>
        <taxon>Agaricineae</taxon>
        <taxon>Agaricaceae</taxon>
        <taxon>Leucocoprinus</taxon>
    </lineage>
</organism>
<sequence>MASPDLPDDASLILGPPLVGIIINWWLYGIFVMQYCAPSLVDSRSSGAASHKVVLPTVMYLNNANRDPKWLRATVHLLFVLDTAQSFMIMDDAFFWYVYNFGNYAFVKGRYNLASVDGILLDAMTMFAVQLVYCWRLWILGRWRVLPAIAAFLSFVSFVSGAFAGIVDIIVDPITQAGKYDPAAELWVFASAVTDVLIASAMAYQLIKYRAEHTSRTMLGIMKRILLLTLETNALTAIALLITILVPRLYHSNVYFANVYTIGKMYSNCFMVLLNQRACYTKCRRTAEDLQPYNRPQITGIGTRGYSDNLNLTGDEISQIQFNEAPSSTLVNSNADIELDDITRSKGKSSTLSRNTSAV</sequence>
<feature type="transmembrane region" description="Helical" evidence="1">
    <location>
        <begin position="145"/>
        <end position="166"/>
    </location>
</feature>
<keyword evidence="1" id="KW-0812">Transmembrane</keyword>
<dbReference type="EMBL" id="JANIEX010000001">
    <property type="protein sequence ID" value="KAJ3577036.1"/>
    <property type="molecule type" value="Genomic_DNA"/>
</dbReference>
<feature type="transmembrane region" description="Helical" evidence="1">
    <location>
        <begin position="255"/>
        <end position="275"/>
    </location>
</feature>